<reference evidence="11" key="1">
    <citation type="journal article" date="2019" name="Int. J. Syst. Evol. Microbiol.">
        <title>The Global Catalogue of Microorganisms (GCM) 10K type strain sequencing project: providing services to taxonomists for standard genome sequencing and annotation.</title>
        <authorList>
            <consortium name="The Broad Institute Genomics Platform"/>
            <consortium name="The Broad Institute Genome Sequencing Center for Infectious Disease"/>
            <person name="Wu L."/>
            <person name="Ma J."/>
        </authorList>
    </citation>
    <scope>NUCLEOTIDE SEQUENCE [LARGE SCALE GENOMIC DNA]</scope>
    <source>
        <strain evidence="11">CGMCC 1.13574</strain>
    </source>
</reference>
<accession>A0ABV9NMF6</accession>
<dbReference type="Gene3D" id="3.40.190.10">
    <property type="entry name" value="Periplasmic binding protein-like II"/>
    <property type="match status" value="2"/>
</dbReference>
<dbReference type="InterPro" id="IPR005673">
    <property type="entry name" value="ABC_phos-bd_PstS"/>
</dbReference>
<dbReference type="Pfam" id="PF12849">
    <property type="entry name" value="PBP_like_2"/>
    <property type="match status" value="1"/>
</dbReference>
<dbReference type="NCBIfam" id="NF008171">
    <property type="entry name" value="PRK10918.1"/>
    <property type="match status" value="1"/>
</dbReference>
<evidence type="ECO:0000256" key="1">
    <source>
        <dbReference type="ARBA" id="ARBA00002841"/>
    </source>
</evidence>
<feature type="domain" description="PBP" evidence="9">
    <location>
        <begin position="47"/>
        <end position="335"/>
    </location>
</feature>
<evidence type="ECO:0000256" key="3">
    <source>
        <dbReference type="ARBA" id="ARBA00011529"/>
    </source>
</evidence>
<dbReference type="NCBIfam" id="TIGR00975">
    <property type="entry name" value="3a0107s03"/>
    <property type="match status" value="1"/>
</dbReference>
<dbReference type="Proteomes" id="UP001595892">
    <property type="component" value="Unassembled WGS sequence"/>
</dbReference>
<name>A0ABV9NMF6_9GAMM</name>
<dbReference type="SUPFAM" id="SSF53850">
    <property type="entry name" value="Periplasmic binding protein-like II"/>
    <property type="match status" value="1"/>
</dbReference>
<comment type="similarity">
    <text evidence="2 7">Belongs to the PstS family.</text>
</comment>
<proteinExistence type="inferred from homology"/>
<keyword evidence="5 7" id="KW-0813">Transport</keyword>
<keyword evidence="11" id="KW-1185">Reference proteome</keyword>
<comment type="subunit">
    <text evidence="3 7">The complex is composed of two ATP-binding proteins (PstB), two transmembrane proteins (PstC and PstA) and a solute-binding protein (PstS).</text>
</comment>
<dbReference type="RefSeq" id="WP_377004833.1">
    <property type="nucleotide sequence ID" value="NZ_JBHSGG010000031.1"/>
</dbReference>
<comment type="caution">
    <text evidence="10">The sequence shown here is derived from an EMBL/GenBank/DDBJ whole genome shotgun (WGS) entry which is preliminary data.</text>
</comment>
<feature type="signal peptide" evidence="8">
    <location>
        <begin position="1"/>
        <end position="27"/>
    </location>
</feature>
<evidence type="ECO:0000256" key="4">
    <source>
        <dbReference type="ARBA" id="ARBA00021889"/>
    </source>
</evidence>
<evidence type="ECO:0000313" key="11">
    <source>
        <dbReference type="Proteomes" id="UP001595892"/>
    </source>
</evidence>
<dbReference type="PIRSF" id="PIRSF002756">
    <property type="entry name" value="PstS"/>
    <property type="match status" value="1"/>
</dbReference>
<dbReference type="PANTHER" id="PTHR42996">
    <property type="entry name" value="PHOSPHATE-BINDING PROTEIN PSTS"/>
    <property type="match status" value="1"/>
</dbReference>
<dbReference type="InterPro" id="IPR024370">
    <property type="entry name" value="PBP_domain"/>
</dbReference>
<dbReference type="EMBL" id="JBHSGG010000031">
    <property type="protein sequence ID" value="MFC4728774.1"/>
    <property type="molecule type" value="Genomic_DNA"/>
</dbReference>
<sequence length="369" mass="38265">MPASASHAPLRHALIALVAAVAVTACSGNDGAPTPGTAPGGAPAADAATGDRVTAQITGAGASFVFPVMSRWSSDYAAATGSRVNYQSIGSGGGIAQIKAGTVDFGSSDAPLPPDELEAAGLAQFPSVIGGVVPVVNLDGITPGQLRLTGAVLADIFLGRITDWGDARIAEINPGVQIPAGRITVVHRSDGSGTTFNFANYLSKVSPDWQSSVGEGTSVRWPTGIGGKGNEGVAAYVQQVRGSIGYVELSYALQNQMSHTALQNRAGNFVEPNSESFQAAAASADWANAQDFHLVMTDAPGEQSWPIAATNFILVHKQPRDAARGRAVLDFFTWVYANGDAQAEALDYVPLPDELVQQIEAYWAETVSR</sequence>
<dbReference type="CDD" id="cd13565">
    <property type="entry name" value="PBP2_PstS"/>
    <property type="match status" value="1"/>
</dbReference>
<dbReference type="PANTHER" id="PTHR42996:SF1">
    <property type="entry name" value="PHOSPHATE-BINDING PROTEIN PSTS"/>
    <property type="match status" value="1"/>
</dbReference>
<gene>
    <name evidence="10" type="primary">pstS</name>
    <name evidence="10" type="ORF">ACFO3Q_11395</name>
</gene>
<evidence type="ECO:0000256" key="7">
    <source>
        <dbReference type="PIRNR" id="PIRNR002756"/>
    </source>
</evidence>
<comment type="function">
    <text evidence="1 7">Part of the ABC transporter complex PstSACB involved in phosphate import.</text>
</comment>
<evidence type="ECO:0000313" key="10">
    <source>
        <dbReference type="EMBL" id="MFC4728774.1"/>
    </source>
</evidence>
<feature type="chain" id="PRO_5045495956" description="Phosphate-binding protein PstS" evidence="8">
    <location>
        <begin position="28"/>
        <end position="369"/>
    </location>
</feature>
<evidence type="ECO:0000256" key="5">
    <source>
        <dbReference type="ARBA" id="ARBA00022448"/>
    </source>
</evidence>
<protein>
    <recommendedName>
        <fullName evidence="4 7">Phosphate-binding protein PstS</fullName>
    </recommendedName>
</protein>
<organism evidence="10 11">
    <name type="scientific">Coralloluteibacterium thermophilum</name>
    <dbReference type="NCBI Taxonomy" id="2707049"/>
    <lineage>
        <taxon>Bacteria</taxon>
        <taxon>Pseudomonadati</taxon>
        <taxon>Pseudomonadota</taxon>
        <taxon>Gammaproteobacteria</taxon>
        <taxon>Lysobacterales</taxon>
        <taxon>Lysobacteraceae</taxon>
        <taxon>Coralloluteibacterium</taxon>
    </lineage>
</organism>
<evidence type="ECO:0000259" key="9">
    <source>
        <dbReference type="Pfam" id="PF12849"/>
    </source>
</evidence>
<evidence type="ECO:0000256" key="6">
    <source>
        <dbReference type="ARBA" id="ARBA00022592"/>
    </source>
</evidence>
<keyword evidence="8" id="KW-0732">Signal</keyword>
<evidence type="ECO:0000256" key="2">
    <source>
        <dbReference type="ARBA" id="ARBA00008725"/>
    </source>
</evidence>
<dbReference type="InterPro" id="IPR050962">
    <property type="entry name" value="Phosphate-bind_PstS"/>
</dbReference>
<keyword evidence="6 7" id="KW-0592">Phosphate transport</keyword>
<evidence type="ECO:0000256" key="8">
    <source>
        <dbReference type="SAM" id="SignalP"/>
    </source>
</evidence>